<proteinExistence type="predicted"/>
<dbReference type="InParanoid" id="B9RL29"/>
<gene>
    <name evidence="1" type="ORF">RCOM_0943580</name>
</gene>
<dbReference type="AlphaFoldDB" id="B9RL29"/>
<name>B9RL29_RICCO</name>
<keyword evidence="2" id="KW-1185">Reference proteome</keyword>
<dbReference type="EMBL" id="EQ973786">
    <property type="protein sequence ID" value="EEF47944.1"/>
    <property type="molecule type" value="Genomic_DNA"/>
</dbReference>
<evidence type="ECO:0000313" key="2">
    <source>
        <dbReference type="Proteomes" id="UP000008311"/>
    </source>
</evidence>
<accession>B9RL29</accession>
<sequence length="64" mass="7662">MSLESQASMWKEMFDIIERLKCLSSQTEKMSVRKPLLLERKEKGKHLKRELKKIKLEMVKLAEE</sequence>
<reference evidence="2" key="1">
    <citation type="journal article" date="2010" name="Nat. Biotechnol.">
        <title>Draft genome sequence of the oilseed species Ricinus communis.</title>
        <authorList>
            <person name="Chan A.P."/>
            <person name="Crabtree J."/>
            <person name="Zhao Q."/>
            <person name="Lorenzi H."/>
            <person name="Orvis J."/>
            <person name="Puiu D."/>
            <person name="Melake-Berhan A."/>
            <person name="Jones K.M."/>
            <person name="Redman J."/>
            <person name="Chen G."/>
            <person name="Cahoon E.B."/>
            <person name="Gedil M."/>
            <person name="Stanke M."/>
            <person name="Haas B.J."/>
            <person name="Wortman J.R."/>
            <person name="Fraser-Liggett C.M."/>
            <person name="Ravel J."/>
            <person name="Rabinowicz P.D."/>
        </authorList>
    </citation>
    <scope>NUCLEOTIDE SEQUENCE [LARGE SCALE GENOMIC DNA]</scope>
    <source>
        <strain evidence="2">cv. Hale</strain>
    </source>
</reference>
<dbReference type="Proteomes" id="UP000008311">
    <property type="component" value="Unassembled WGS sequence"/>
</dbReference>
<protein>
    <submittedName>
        <fullName evidence="1">Uncharacterized protein</fullName>
    </submittedName>
</protein>
<organism evidence="1 2">
    <name type="scientific">Ricinus communis</name>
    <name type="common">Castor bean</name>
    <dbReference type="NCBI Taxonomy" id="3988"/>
    <lineage>
        <taxon>Eukaryota</taxon>
        <taxon>Viridiplantae</taxon>
        <taxon>Streptophyta</taxon>
        <taxon>Embryophyta</taxon>
        <taxon>Tracheophyta</taxon>
        <taxon>Spermatophyta</taxon>
        <taxon>Magnoliopsida</taxon>
        <taxon>eudicotyledons</taxon>
        <taxon>Gunneridae</taxon>
        <taxon>Pentapetalae</taxon>
        <taxon>rosids</taxon>
        <taxon>fabids</taxon>
        <taxon>Malpighiales</taxon>
        <taxon>Euphorbiaceae</taxon>
        <taxon>Acalyphoideae</taxon>
        <taxon>Acalypheae</taxon>
        <taxon>Ricinus</taxon>
    </lineage>
</organism>
<evidence type="ECO:0000313" key="1">
    <source>
        <dbReference type="EMBL" id="EEF47944.1"/>
    </source>
</evidence>